<evidence type="ECO:0000313" key="2">
    <source>
        <dbReference type="Proteomes" id="UP000785613"/>
    </source>
</evidence>
<sequence length="143" mass="15249">MGILTDVVIARPDEAEAIGLSDYPAESWTTLDMKGILYEDFGTLYAVITGTACDGDLEQFLPFVAGDKDDGPWVFRFNDDILGAIAAIAPGAIEQVAAAWAASEGLQMGDWSVEDASAVIVGLVDLACQARKNELAMFVWTSL</sequence>
<dbReference type="EMBL" id="VUYU01000023">
    <property type="protein sequence ID" value="NHZ36965.1"/>
    <property type="molecule type" value="Genomic_DNA"/>
</dbReference>
<organism evidence="1 2">
    <name type="scientific">Massilia rubra</name>
    <dbReference type="NCBI Taxonomy" id="2607910"/>
    <lineage>
        <taxon>Bacteria</taxon>
        <taxon>Pseudomonadati</taxon>
        <taxon>Pseudomonadota</taxon>
        <taxon>Betaproteobacteria</taxon>
        <taxon>Burkholderiales</taxon>
        <taxon>Oxalobacteraceae</taxon>
        <taxon>Telluria group</taxon>
        <taxon>Massilia</taxon>
    </lineage>
</organism>
<name>A0ABX0LR34_9BURK</name>
<evidence type="ECO:0008006" key="3">
    <source>
        <dbReference type="Google" id="ProtNLM"/>
    </source>
</evidence>
<dbReference type="RefSeq" id="WP_167229368.1">
    <property type="nucleotide sequence ID" value="NZ_VUYU01000023.1"/>
</dbReference>
<dbReference type="Proteomes" id="UP000785613">
    <property type="component" value="Unassembled WGS sequence"/>
</dbReference>
<gene>
    <name evidence="1" type="ORF">F0185_25700</name>
</gene>
<proteinExistence type="predicted"/>
<evidence type="ECO:0000313" key="1">
    <source>
        <dbReference type="EMBL" id="NHZ36965.1"/>
    </source>
</evidence>
<keyword evidence="2" id="KW-1185">Reference proteome</keyword>
<reference evidence="1 2" key="1">
    <citation type="submission" date="2019-09" db="EMBL/GenBank/DDBJ databases">
        <title>Taxonomy of Antarctic Massilia spp.: description of Massilia rubra sp. nov., Massilia aquatica sp. nov., Massilia mucilaginosa sp. nov., Massilia frigida sp. nov. isolated from streams, lakes and regoliths.</title>
        <authorList>
            <person name="Holochova P."/>
            <person name="Sedlacek I."/>
            <person name="Kralova S."/>
            <person name="Maslanova I."/>
            <person name="Busse H.-J."/>
            <person name="Stankova E."/>
            <person name="Vrbovska V."/>
            <person name="Kovarovic V."/>
            <person name="Bartak M."/>
            <person name="Svec P."/>
            <person name="Pantucek R."/>
        </authorList>
    </citation>
    <scope>NUCLEOTIDE SEQUENCE [LARGE SCALE GENOMIC DNA]</scope>
    <source>
        <strain evidence="1 2">CCM 8692</strain>
    </source>
</reference>
<accession>A0ABX0LR34</accession>
<protein>
    <recommendedName>
        <fullName evidence="3">DUF1877 family protein</fullName>
    </recommendedName>
</protein>
<comment type="caution">
    <text evidence="1">The sequence shown here is derived from an EMBL/GenBank/DDBJ whole genome shotgun (WGS) entry which is preliminary data.</text>
</comment>